<evidence type="ECO:0000313" key="2">
    <source>
        <dbReference type="Proteomes" id="UP000887540"/>
    </source>
</evidence>
<feature type="transmembrane region" description="Helical" evidence="1">
    <location>
        <begin position="6"/>
        <end position="23"/>
    </location>
</feature>
<feature type="transmembrane region" description="Helical" evidence="1">
    <location>
        <begin position="44"/>
        <end position="69"/>
    </location>
</feature>
<protein>
    <submittedName>
        <fullName evidence="3">Uncharacterized protein</fullName>
    </submittedName>
</protein>
<keyword evidence="1" id="KW-1133">Transmembrane helix</keyword>
<name>A0A914E3Y2_9BILA</name>
<accession>A0A914E3Y2</accession>
<proteinExistence type="predicted"/>
<evidence type="ECO:0000313" key="3">
    <source>
        <dbReference type="WBParaSite" id="ACRNAN_scaffold5615.g13932.t1"/>
    </source>
</evidence>
<reference evidence="3" key="1">
    <citation type="submission" date="2022-11" db="UniProtKB">
        <authorList>
            <consortium name="WormBaseParasite"/>
        </authorList>
    </citation>
    <scope>IDENTIFICATION</scope>
</reference>
<dbReference type="Pfam" id="PF10318">
    <property type="entry name" value="7TM_GPCR_Srh"/>
    <property type="match status" value="1"/>
</dbReference>
<keyword evidence="2" id="KW-1185">Reference proteome</keyword>
<dbReference type="InterPro" id="IPR019422">
    <property type="entry name" value="7TM_GPCR_serpentine_rcpt_Srh"/>
</dbReference>
<dbReference type="WBParaSite" id="ACRNAN_scaffold5615.g13932.t1">
    <property type="protein sequence ID" value="ACRNAN_scaffold5615.g13932.t1"/>
    <property type="gene ID" value="ACRNAN_scaffold5615.g13932"/>
</dbReference>
<keyword evidence="1" id="KW-0812">Transmembrane</keyword>
<evidence type="ECO:0000256" key="1">
    <source>
        <dbReference type="SAM" id="Phobius"/>
    </source>
</evidence>
<sequence>MLGVAIAGLLAAIFVSIMPKFFIERAKHLRSEQTFKMQLMLYKTVLIQGWNFLLLILTSIALICIITLFEIRKTTIFVQLLVALMELHGVFDLCFIMYFITPYRKFIKEKIRCFKNPNQIIKVNLIKQPTISIPNREIVEHR</sequence>
<dbReference type="Proteomes" id="UP000887540">
    <property type="component" value="Unplaced"/>
</dbReference>
<organism evidence="2 3">
    <name type="scientific">Acrobeloides nanus</name>
    <dbReference type="NCBI Taxonomy" id="290746"/>
    <lineage>
        <taxon>Eukaryota</taxon>
        <taxon>Metazoa</taxon>
        <taxon>Ecdysozoa</taxon>
        <taxon>Nematoda</taxon>
        <taxon>Chromadorea</taxon>
        <taxon>Rhabditida</taxon>
        <taxon>Tylenchina</taxon>
        <taxon>Cephalobomorpha</taxon>
        <taxon>Cephaloboidea</taxon>
        <taxon>Cephalobidae</taxon>
        <taxon>Acrobeloides</taxon>
    </lineage>
</organism>
<keyword evidence="1" id="KW-0472">Membrane</keyword>
<feature type="transmembrane region" description="Helical" evidence="1">
    <location>
        <begin position="75"/>
        <end position="100"/>
    </location>
</feature>
<dbReference type="AlphaFoldDB" id="A0A914E3Y2"/>